<dbReference type="SUPFAM" id="SSF56925">
    <property type="entry name" value="OMPA-like"/>
    <property type="match status" value="1"/>
</dbReference>
<dbReference type="InterPro" id="IPR011250">
    <property type="entry name" value="OMP/PagP_B-barrel"/>
</dbReference>
<protein>
    <recommendedName>
        <fullName evidence="4">Outer membrane protein beta-barrel domain-containing protein</fullName>
    </recommendedName>
</protein>
<sequence>MKTPLLVAVLLTGTVSATAAADTWRGQVTPYVWMPSLAGDIRPTSSAPTLSTRQSFGDILDELDAAFFLHATARRDRLVLFGDISHASLSTSASLAPGVSIEGRVRQTSMTAAAGYQVVQAPDLSLDLLGGARLWRARASVDVPALGLSATESERWVDPLLAVRLRRDFTPDWSAIVYADVGGFGVGSDATWQAVGSLNYRLNDALYLSAGYRHLEVRYEDNGARLDIEMSGPLLGATWRF</sequence>
<accession>A0ABU1HLG6</accession>
<evidence type="ECO:0008006" key="4">
    <source>
        <dbReference type="Google" id="ProtNLM"/>
    </source>
</evidence>
<dbReference type="EMBL" id="JARWAM010000024">
    <property type="protein sequence ID" value="MDR5907639.1"/>
    <property type="molecule type" value="Genomic_DNA"/>
</dbReference>
<evidence type="ECO:0000313" key="3">
    <source>
        <dbReference type="Proteomes" id="UP001251374"/>
    </source>
</evidence>
<keyword evidence="3" id="KW-1185">Reference proteome</keyword>
<comment type="caution">
    <text evidence="2">The sequence shown here is derived from an EMBL/GenBank/DDBJ whole genome shotgun (WGS) entry which is preliminary data.</text>
</comment>
<proteinExistence type="predicted"/>
<keyword evidence="1" id="KW-0732">Signal</keyword>
<reference evidence="2 3" key="1">
    <citation type="submission" date="2023-04" db="EMBL/GenBank/DDBJ databases">
        <title>A long-awaited taxogenomic arrangement of the family Halomonadaceae.</title>
        <authorList>
            <person name="De La Haba R."/>
            <person name="Chuvochina M."/>
            <person name="Wittouck S."/>
            <person name="Arahal D.R."/>
            <person name="Sanchez-Porro C."/>
            <person name="Hugenholtz P."/>
            <person name="Ventosa A."/>
        </authorList>
    </citation>
    <scope>NUCLEOTIDE SEQUENCE [LARGE SCALE GENOMIC DNA]</scope>
    <source>
        <strain evidence="2 3">DSM 26770</strain>
    </source>
</reference>
<evidence type="ECO:0000313" key="2">
    <source>
        <dbReference type="EMBL" id="MDR5907639.1"/>
    </source>
</evidence>
<dbReference type="RefSeq" id="WP_309725149.1">
    <property type="nucleotide sequence ID" value="NZ_JARWAM010000024.1"/>
</dbReference>
<feature type="chain" id="PRO_5045566836" description="Outer membrane protein beta-barrel domain-containing protein" evidence="1">
    <location>
        <begin position="20"/>
        <end position="241"/>
    </location>
</feature>
<evidence type="ECO:0000256" key="1">
    <source>
        <dbReference type="SAM" id="SignalP"/>
    </source>
</evidence>
<gene>
    <name evidence="2" type="ORF">QC821_20405</name>
</gene>
<feature type="signal peptide" evidence="1">
    <location>
        <begin position="1"/>
        <end position="19"/>
    </location>
</feature>
<dbReference type="Proteomes" id="UP001251374">
    <property type="component" value="Unassembled WGS sequence"/>
</dbReference>
<name>A0ABU1HLG6_9GAMM</name>
<organism evidence="2 3">
    <name type="scientific">Franzmannia qiaohouensis</name>
    <dbReference type="NCBI Taxonomy" id="1329370"/>
    <lineage>
        <taxon>Bacteria</taxon>
        <taxon>Pseudomonadati</taxon>
        <taxon>Pseudomonadota</taxon>
        <taxon>Gammaproteobacteria</taxon>
        <taxon>Oceanospirillales</taxon>
        <taxon>Halomonadaceae</taxon>
        <taxon>Franzmannia</taxon>
    </lineage>
</organism>